<dbReference type="AlphaFoldDB" id="A0A1M5V7E4"/>
<reference evidence="2 3" key="1">
    <citation type="submission" date="2016-11" db="EMBL/GenBank/DDBJ databases">
        <authorList>
            <person name="Jaros S."/>
            <person name="Januszkiewicz K."/>
            <person name="Wedrychowicz H."/>
        </authorList>
    </citation>
    <scope>NUCLEOTIDE SEQUENCE [LARGE SCALE GENOMIC DNA]</scope>
    <source>
        <strain evidence="2 3">DSM 9705</strain>
    </source>
</reference>
<keyword evidence="3" id="KW-1185">Reference proteome</keyword>
<proteinExistence type="predicted"/>
<dbReference type="OrthoDB" id="1436925at2"/>
<protein>
    <recommendedName>
        <fullName evidence="4">Lipoprotein</fullName>
    </recommendedName>
</protein>
<dbReference type="EMBL" id="FQXS01000007">
    <property type="protein sequence ID" value="SHH71145.1"/>
    <property type="molecule type" value="Genomic_DNA"/>
</dbReference>
<keyword evidence="1" id="KW-0732">Signal</keyword>
<evidence type="ECO:0000313" key="2">
    <source>
        <dbReference type="EMBL" id="SHH71145.1"/>
    </source>
</evidence>
<evidence type="ECO:0008006" key="4">
    <source>
        <dbReference type="Google" id="ProtNLM"/>
    </source>
</evidence>
<feature type="signal peptide" evidence="1">
    <location>
        <begin position="1"/>
        <end position="23"/>
    </location>
</feature>
<dbReference type="RefSeq" id="WP_073374902.1">
    <property type="nucleotide sequence ID" value="NZ_FQXS01000007.1"/>
</dbReference>
<dbReference type="Proteomes" id="UP000184139">
    <property type="component" value="Unassembled WGS sequence"/>
</dbReference>
<dbReference type="STRING" id="1121409.SAMN02745124_01548"/>
<accession>A0A1M5V7E4</accession>
<name>A0A1M5V7E4_9BACT</name>
<organism evidence="2 3">
    <name type="scientific">Desulfofustis glycolicus DSM 9705</name>
    <dbReference type="NCBI Taxonomy" id="1121409"/>
    <lineage>
        <taxon>Bacteria</taxon>
        <taxon>Pseudomonadati</taxon>
        <taxon>Thermodesulfobacteriota</taxon>
        <taxon>Desulfobulbia</taxon>
        <taxon>Desulfobulbales</taxon>
        <taxon>Desulfocapsaceae</taxon>
        <taxon>Desulfofustis</taxon>
    </lineage>
</organism>
<gene>
    <name evidence="2" type="ORF">SAMN02745124_01548</name>
</gene>
<sequence length="139" mass="15663">MIASHVVGSVRWRLLLASFLVLAVACQNQEVEENRILAEDVMTVHDEAMAKMTQMHELRLQLEGRAGGSGPDPEIGAAIEALQQAHRQMMTWMREYRPPQSDEALQQAGDYLLDERRKIQLVSDAIAASIDRAERLLVR</sequence>
<evidence type="ECO:0000313" key="3">
    <source>
        <dbReference type="Proteomes" id="UP000184139"/>
    </source>
</evidence>
<feature type="chain" id="PRO_5012545031" description="Lipoprotein" evidence="1">
    <location>
        <begin position="24"/>
        <end position="139"/>
    </location>
</feature>
<evidence type="ECO:0000256" key="1">
    <source>
        <dbReference type="SAM" id="SignalP"/>
    </source>
</evidence>